<dbReference type="PROSITE" id="PS50181">
    <property type="entry name" value="FBOX"/>
    <property type="match status" value="1"/>
</dbReference>
<sequence length="848" mass="95039">MSASNIVTEAVNNKVLPSDKSGLPWELWQLILSWLSASDLCRVSCVCKTWTELVASVDSTRWKELYLGCSEWRHPFWPLNIQTEPPSWQLAYRDQYTSTRFWSHRRKRETKNVTCTSLFKKSTFQRSIHVGPGLPQESLKAALSIASDYDRIVMHPGIYDEQLEVLIKVPLELVGYGELGSVILNMGIKQLSTSTRLTGLVLRAPWFTSFIINVNSGYLQIDNCILEDGVVCCRNPCTVFIKFCSFRHSSVILQHMNVGIIENCEFSQSGGANIFIEGHPKEERSWAYSFLKERMNAVYQQRRSRHRKKLELKESSSVTSTIQSSFTAKSQSGPLSDVVFQEAGLNFEALEESPWKYNVPGPNYFHPKEDNMIGCGDIHSVYEDCILFEQAGVASSLLTDGTRNTTKQSKTQSACLESSTNNSQFSDKVSVFNSGANNSEEIFIQDNYKIMELSESITENEHKASTDVSSLQRVYEKQCTHSAEEKQSCKIYNFEKNNSLTSGFISFETLSHSNITDHLSLKKAVHRKSIDSHISFHLNENISDSQPVQGNVSKGDDEHIIGISHITDSSTLSADAAYSRLPPIPKLSPAKISYKGEQPAGSPEIRNKKSNQSISVNIKHSKNIEIAEKNTNETVNVLKDTNLRHLSQKQILNRPRDTKTSDKVKTCSIEIDMSLTDQISGNQNYLDRPTENLSTSLNSDSREFDNDSDYHHKKLVLDSLATSDQISRDVFPNQFPDGCCNSQSEIACGNNSITKESFGPACCKNDDPNQLVSGQKELQVDDNITDFKSPSLEHWDNFGNNVLLGQPEGGQPPLRRSQSDEVLMESGDDLSILDEIEQSDDSSGPESE</sequence>
<name>A0A8S3YWS1_9EUPU</name>
<evidence type="ECO:0000313" key="5">
    <source>
        <dbReference type="Proteomes" id="UP000678393"/>
    </source>
</evidence>
<dbReference type="SUPFAM" id="SSF51126">
    <property type="entry name" value="Pectin lyase-like"/>
    <property type="match status" value="1"/>
</dbReference>
<dbReference type="Pfam" id="PF00646">
    <property type="entry name" value="F-box"/>
    <property type="match status" value="1"/>
</dbReference>
<dbReference type="PANTHER" id="PTHR22990">
    <property type="entry name" value="F-BOX ONLY PROTEIN"/>
    <property type="match status" value="1"/>
</dbReference>
<dbReference type="InterPro" id="IPR051550">
    <property type="entry name" value="SCF-Subunits/Alg-Epimerases"/>
</dbReference>
<dbReference type="InterPro" id="IPR001810">
    <property type="entry name" value="F-box_dom"/>
</dbReference>
<evidence type="ECO:0000256" key="1">
    <source>
        <dbReference type="ARBA" id="ARBA00022737"/>
    </source>
</evidence>
<reference evidence="4" key="1">
    <citation type="submission" date="2021-04" db="EMBL/GenBank/DDBJ databases">
        <authorList>
            <consortium name="Molecular Ecology Group"/>
        </authorList>
    </citation>
    <scope>NUCLEOTIDE SEQUENCE</scope>
</reference>
<organism evidence="4 5">
    <name type="scientific">Candidula unifasciata</name>
    <dbReference type="NCBI Taxonomy" id="100452"/>
    <lineage>
        <taxon>Eukaryota</taxon>
        <taxon>Metazoa</taxon>
        <taxon>Spiralia</taxon>
        <taxon>Lophotrochozoa</taxon>
        <taxon>Mollusca</taxon>
        <taxon>Gastropoda</taxon>
        <taxon>Heterobranchia</taxon>
        <taxon>Euthyneura</taxon>
        <taxon>Panpulmonata</taxon>
        <taxon>Eupulmonata</taxon>
        <taxon>Stylommatophora</taxon>
        <taxon>Helicina</taxon>
        <taxon>Helicoidea</taxon>
        <taxon>Geomitridae</taxon>
        <taxon>Candidula</taxon>
    </lineage>
</organism>
<gene>
    <name evidence="4" type="ORF">CUNI_LOCUS5349</name>
</gene>
<dbReference type="OrthoDB" id="427974at2759"/>
<dbReference type="InterPro" id="IPR011050">
    <property type="entry name" value="Pectin_lyase_fold/virulence"/>
</dbReference>
<feature type="region of interest" description="Disordered" evidence="2">
    <location>
        <begin position="800"/>
        <end position="848"/>
    </location>
</feature>
<feature type="compositionally biased region" description="Polar residues" evidence="2">
    <location>
        <begin position="680"/>
        <end position="699"/>
    </location>
</feature>
<feature type="region of interest" description="Disordered" evidence="2">
    <location>
        <begin position="680"/>
        <end position="705"/>
    </location>
</feature>
<dbReference type="AlphaFoldDB" id="A0A8S3YWS1"/>
<protein>
    <recommendedName>
        <fullName evidence="3">F-box domain-containing protein</fullName>
    </recommendedName>
</protein>
<dbReference type="GO" id="GO:0042981">
    <property type="term" value="P:regulation of apoptotic process"/>
    <property type="evidence" value="ECO:0007669"/>
    <property type="project" value="TreeGrafter"/>
</dbReference>
<keyword evidence="1" id="KW-0677">Repeat</keyword>
<accession>A0A8S3YWS1</accession>
<dbReference type="PANTHER" id="PTHR22990:SF15">
    <property type="entry name" value="F-BOX ONLY PROTEIN 10"/>
    <property type="match status" value="1"/>
</dbReference>
<evidence type="ECO:0000313" key="4">
    <source>
        <dbReference type="EMBL" id="CAG5119791.1"/>
    </source>
</evidence>
<dbReference type="GO" id="GO:0006511">
    <property type="term" value="P:ubiquitin-dependent protein catabolic process"/>
    <property type="evidence" value="ECO:0007669"/>
    <property type="project" value="TreeGrafter"/>
</dbReference>
<proteinExistence type="predicted"/>
<comment type="caution">
    <text evidence="4">The sequence shown here is derived from an EMBL/GenBank/DDBJ whole genome shotgun (WGS) entry which is preliminary data.</text>
</comment>
<evidence type="ECO:0000256" key="2">
    <source>
        <dbReference type="SAM" id="MobiDB-lite"/>
    </source>
</evidence>
<dbReference type="InterPro" id="IPR036047">
    <property type="entry name" value="F-box-like_dom_sf"/>
</dbReference>
<dbReference type="Gene3D" id="1.20.1280.50">
    <property type="match status" value="1"/>
</dbReference>
<dbReference type="SUPFAM" id="SSF81383">
    <property type="entry name" value="F-box domain"/>
    <property type="match status" value="1"/>
</dbReference>
<dbReference type="EMBL" id="CAJHNH020000777">
    <property type="protein sequence ID" value="CAG5119791.1"/>
    <property type="molecule type" value="Genomic_DNA"/>
</dbReference>
<feature type="compositionally biased region" description="Acidic residues" evidence="2">
    <location>
        <begin position="822"/>
        <end position="840"/>
    </location>
</feature>
<feature type="domain" description="F-box" evidence="3">
    <location>
        <begin position="17"/>
        <end position="65"/>
    </location>
</feature>
<dbReference type="Proteomes" id="UP000678393">
    <property type="component" value="Unassembled WGS sequence"/>
</dbReference>
<evidence type="ECO:0000259" key="3">
    <source>
        <dbReference type="PROSITE" id="PS50181"/>
    </source>
</evidence>
<dbReference type="SMART" id="SM00256">
    <property type="entry name" value="FBOX"/>
    <property type="match status" value="1"/>
</dbReference>
<keyword evidence="5" id="KW-1185">Reference proteome</keyword>